<reference evidence="1 2" key="1">
    <citation type="submission" date="2016-04" db="EMBL/GenBank/DDBJ databases">
        <title>Complete genome sequence of Bacillus oceanisediminis strain 2691.</title>
        <authorList>
            <person name="Jeong H."/>
            <person name="Kim H.J."/>
            <person name="Lee D.-W."/>
        </authorList>
    </citation>
    <scope>NUCLEOTIDE SEQUENCE [LARGE SCALE GENOMIC DNA]</scope>
    <source>
        <strain evidence="1 2">2691</strain>
    </source>
</reference>
<evidence type="ECO:0000313" key="2">
    <source>
        <dbReference type="Proteomes" id="UP000077856"/>
    </source>
</evidence>
<dbReference type="Pfam" id="PF14398">
    <property type="entry name" value="ATPgrasp_YheCD"/>
    <property type="match status" value="1"/>
</dbReference>
<dbReference type="RefSeq" id="WP_019381410.1">
    <property type="nucleotide sequence ID" value="NZ_CP015506.1"/>
</dbReference>
<evidence type="ECO:0008006" key="3">
    <source>
        <dbReference type="Google" id="ProtNLM"/>
    </source>
</evidence>
<dbReference type="STRING" id="1196031.A361_06815"/>
<protein>
    <recommendedName>
        <fullName evidence="3">ATP-grasp domain-containing protein</fullName>
    </recommendedName>
</protein>
<evidence type="ECO:0000313" key="1">
    <source>
        <dbReference type="EMBL" id="AND38832.1"/>
    </source>
</evidence>
<organism evidence="1 2">
    <name type="scientific">Cytobacillus oceanisediminis 2691</name>
    <dbReference type="NCBI Taxonomy" id="1196031"/>
    <lineage>
        <taxon>Bacteria</taxon>
        <taxon>Bacillati</taxon>
        <taxon>Bacillota</taxon>
        <taxon>Bacilli</taxon>
        <taxon>Bacillales</taxon>
        <taxon>Bacillaceae</taxon>
        <taxon>Cytobacillus</taxon>
    </lineage>
</organism>
<dbReference type="InterPro" id="IPR013815">
    <property type="entry name" value="ATP_grasp_subdomain_1"/>
</dbReference>
<dbReference type="GO" id="GO:0005524">
    <property type="term" value="F:ATP binding"/>
    <property type="evidence" value="ECO:0007669"/>
    <property type="project" value="InterPro"/>
</dbReference>
<proteinExistence type="predicted"/>
<name>A0A160M8E4_9BACI</name>
<dbReference type="EMBL" id="CP015506">
    <property type="protein sequence ID" value="AND38832.1"/>
    <property type="molecule type" value="Genomic_DNA"/>
</dbReference>
<dbReference type="Gene3D" id="3.30.1490.20">
    <property type="entry name" value="ATP-grasp fold, A domain"/>
    <property type="match status" value="1"/>
</dbReference>
<dbReference type="Proteomes" id="UP000077856">
    <property type="component" value="Chromosome"/>
</dbReference>
<accession>A0A160M8E4</accession>
<sequence>MKIYYDWASRTWFSSTSCTLGRDPHPLSTIGPKAEQNLISFSLSMQNDNAGPVIGILTGKGKDQSIAGNGPLFKALQKNILQQNGVSFVFTAEDLEANSVNGYIYFPQLDKWIEARCPLPHLVYNRVPFRKIEKTEAFHKASRFFKEHNIPFFNPGFLDKFEVFQLFKDHPPLQEYIPETILVSGPKELKNFIRKYNNIYLKPANGSKGKGIYHLSQLGNGMRLNGLHDSFSYTDYKNFWNQWGILLTNKPYMAQKAISPARKEGKRFDFRILAHFSEGNYSVTGIGIRQSKDQDITTHIPNGGVMIPYESVRTQEHDEFIHSAVAEAGKLLEKTKGFYGEYSIDAGLTDQGTYVIYEINSKPMSFDEVWIEEKRIEELTRLFFSLAGFWHINKNSRTP</sequence>
<dbReference type="SUPFAM" id="SSF56059">
    <property type="entry name" value="Glutathione synthetase ATP-binding domain-like"/>
    <property type="match status" value="1"/>
</dbReference>
<dbReference type="eggNOG" id="COG0189">
    <property type="taxonomic scope" value="Bacteria"/>
</dbReference>
<dbReference type="KEGG" id="bon:A361_06815"/>
<gene>
    <name evidence="1" type="ORF">A361_06815</name>
</gene>
<dbReference type="AlphaFoldDB" id="A0A160M8E4"/>
<dbReference type="InterPro" id="IPR026838">
    <property type="entry name" value="YheC/D"/>
</dbReference>